<name>D5SRJ9_PLAL2</name>
<dbReference type="KEGG" id="plm:Plim_2870"/>
<gene>
    <name evidence="1" type="ordered locus">Plim_2870</name>
</gene>
<accession>D5SRJ9</accession>
<protein>
    <submittedName>
        <fullName evidence="1">Uncharacterized protein</fullName>
    </submittedName>
</protein>
<sequence length="70" mass="7383">MGWLGLSVFANPQFVPKIGGGAKTQPQPPAAQLFIAIRIPPSPVLTGEGWDGGELERNWRSIAQEAAGLS</sequence>
<dbReference type="AlphaFoldDB" id="D5SRJ9"/>
<organism evidence="1 2">
    <name type="scientific">Planctopirus limnophila (strain ATCC 43296 / DSM 3776 / IFAM 1008 / Mu 290)</name>
    <name type="common">Planctomyces limnophilus</name>
    <dbReference type="NCBI Taxonomy" id="521674"/>
    <lineage>
        <taxon>Bacteria</taxon>
        <taxon>Pseudomonadati</taxon>
        <taxon>Planctomycetota</taxon>
        <taxon>Planctomycetia</taxon>
        <taxon>Planctomycetales</taxon>
        <taxon>Planctomycetaceae</taxon>
        <taxon>Planctopirus</taxon>
    </lineage>
</organism>
<reference evidence="1 2" key="1">
    <citation type="journal article" date="2010" name="Stand. Genomic Sci.">
        <title>Complete genome sequence of Planctomyces limnophilus type strain (Mu 290).</title>
        <authorList>
            <person name="Labutti K."/>
            <person name="Sikorski J."/>
            <person name="Schneider S."/>
            <person name="Nolan M."/>
            <person name="Lucas S."/>
            <person name="Glavina Del Rio T."/>
            <person name="Tice H."/>
            <person name="Cheng J.F."/>
            <person name="Goodwin L."/>
            <person name="Pitluck S."/>
            <person name="Liolios K."/>
            <person name="Ivanova N."/>
            <person name="Mavromatis K."/>
            <person name="Mikhailova N."/>
            <person name="Pati A."/>
            <person name="Chen A."/>
            <person name="Palaniappan K."/>
            <person name="Land M."/>
            <person name="Hauser L."/>
            <person name="Chang Y.J."/>
            <person name="Jeffries C.D."/>
            <person name="Tindall B.J."/>
            <person name="Rohde M."/>
            <person name="Goker M."/>
            <person name="Woyke T."/>
            <person name="Bristow J."/>
            <person name="Eisen J.A."/>
            <person name="Markowitz V."/>
            <person name="Hugenholtz P."/>
            <person name="Kyrpides N.C."/>
            <person name="Klenk H.P."/>
            <person name="Lapidus A."/>
        </authorList>
    </citation>
    <scope>NUCLEOTIDE SEQUENCE [LARGE SCALE GENOMIC DNA]</scope>
    <source>
        <strain evidence="2">ATCC 43296 / DSM 3776 / IFAM 1008 / 290</strain>
    </source>
</reference>
<proteinExistence type="predicted"/>
<dbReference type="Proteomes" id="UP000002220">
    <property type="component" value="Chromosome"/>
</dbReference>
<dbReference type="EMBL" id="CP001744">
    <property type="protein sequence ID" value="ADG68692.1"/>
    <property type="molecule type" value="Genomic_DNA"/>
</dbReference>
<dbReference type="HOGENOM" id="CLU_2754402_0_0_0"/>
<evidence type="ECO:0000313" key="1">
    <source>
        <dbReference type="EMBL" id="ADG68692.1"/>
    </source>
</evidence>
<keyword evidence="2" id="KW-1185">Reference proteome</keyword>
<evidence type="ECO:0000313" key="2">
    <source>
        <dbReference type="Proteomes" id="UP000002220"/>
    </source>
</evidence>